<dbReference type="OrthoDB" id="2447506at2759"/>
<keyword evidence="2" id="KW-1185">Reference proteome</keyword>
<reference evidence="1" key="1">
    <citation type="submission" date="2021-06" db="EMBL/GenBank/DDBJ databases">
        <authorList>
            <person name="Kallberg Y."/>
            <person name="Tangrot J."/>
            <person name="Rosling A."/>
        </authorList>
    </citation>
    <scope>NUCLEOTIDE SEQUENCE</scope>
    <source>
        <strain evidence="1">IN212</strain>
    </source>
</reference>
<feature type="non-terminal residue" evidence="1">
    <location>
        <position position="71"/>
    </location>
</feature>
<proteinExistence type="predicted"/>
<evidence type="ECO:0000313" key="1">
    <source>
        <dbReference type="EMBL" id="CAG8822975.1"/>
    </source>
</evidence>
<accession>A0A9N9KCE3</accession>
<evidence type="ECO:0000313" key="2">
    <source>
        <dbReference type="Proteomes" id="UP000789396"/>
    </source>
</evidence>
<name>A0A9N9KCE3_9GLOM</name>
<feature type="non-terminal residue" evidence="1">
    <location>
        <position position="1"/>
    </location>
</feature>
<gene>
    <name evidence="1" type="ORF">RFULGI_LOCUS19805</name>
</gene>
<dbReference type="Proteomes" id="UP000789396">
    <property type="component" value="Unassembled WGS sequence"/>
</dbReference>
<sequence length="71" mass="7835">LLISSLIECNIIRADLPDPQSEPVLYDLVCTHQVHQCHPDKCNGPPLPGEQCNKKFSAPLSAYTYLDPSSL</sequence>
<dbReference type="EMBL" id="CAJVPZ010103001">
    <property type="protein sequence ID" value="CAG8822975.1"/>
    <property type="molecule type" value="Genomic_DNA"/>
</dbReference>
<dbReference type="AlphaFoldDB" id="A0A9N9KCE3"/>
<organism evidence="1 2">
    <name type="scientific">Racocetra fulgida</name>
    <dbReference type="NCBI Taxonomy" id="60492"/>
    <lineage>
        <taxon>Eukaryota</taxon>
        <taxon>Fungi</taxon>
        <taxon>Fungi incertae sedis</taxon>
        <taxon>Mucoromycota</taxon>
        <taxon>Glomeromycotina</taxon>
        <taxon>Glomeromycetes</taxon>
        <taxon>Diversisporales</taxon>
        <taxon>Gigasporaceae</taxon>
        <taxon>Racocetra</taxon>
    </lineage>
</organism>
<comment type="caution">
    <text evidence="1">The sequence shown here is derived from an EMBL/GenBank/DDBJ whole genome shotgun (WGS) entry which is preliminary data.</text>
</comment>
<protein>
    <submittedName>
        <fullName evidence="1">9983_t:CDS:1</fullName>
    </submittedName>
</protein>